<dbReference type="Proteomes" id="UP001064048">
    <property type="component" value="Chromosome 26"/>
</dbReference>
<evidence type="ECO:0000313" key="1">
    <source>
        <dbReference type="EMBL" id="KAI8426947.1"/>
    </source>
</evidence>
<accession>A0ACC0JSJ6</accession>
<comment type="caution">
    <text evidence="1">The sequence shown here is derived from an EMBL/GenBank/DDBJ whole genome shotgun (WGS) entry which is preliminary data.</text>
</comment>
<sequence length="77" mass="8716">MISRKTCKLPPFPDQGYYQVEDYSGTDTFSLYYSCNANYDLDGPNYPRCEGGAWLNKHPNCILVTGSPGVDEEDIRK</sequence>
<dbReference type="EMBL" id="CM046126">
    <property type="protein sequence ID" value="KAI8426947.1"/>
    <property type="molecule type" value="Genomic_DNA"/>
</dbReference>
<protein>
    <submittedName>
        <fullName evidence="1">Uncharacterized protein</fullName>
    </submittedName>
</protein>
<proteinExistence type="predicted"/>
<gene>
    <name evidence="1" type="ORF">MSG28_014615</name>
</gene>
<name>A0ACC0JSJ6_CHOFU</name>
<reference evidence="1 2" key="1">
    <citation type="journal article" date="2022" name="Genome Biol. Evol.">
        <title>The Spruce Budworm Genome: Reconstructing the Evolutionary History of Antifreeze Proteins.</title>
        <authorList>
            <person name="Beliveau C."/>
            <person name="Gagne P."/>
            <person name="Picq S."/>
            <person name="Vernygora O."/>
            <person name="Keeling C.I."/>
            <person name="Pinkney K."/>
            <person name="Doucet D."/>
            <person name="Wen F."/>
            <person name="Johnston J.S."/>
            <person name="Maaroufi H."/>
            <person name="Boyle B."/>
            <person name="Laroche J."/>
            <person name="Dewar K."/>
            <person name="Juretic N."/>
            <person name="Blackburn G."/>
            <person name="Nisole A."/>
            <person name="Brunet B."/>
            <person name="Brandao M."/>
            <person name="Lumley L."/>
            <person name="Duan J."/>
            <person name="Quan G."/>
            <person name="Lucarotti C.J."/>
            <person name="Roe A.D."/>
            <person name="Sperling F.A.H."/>
            <person name="Levesque R.C."/>
            <person name="Cusson M."/>
        </authorList>
    </citation>
    <scope>NUCLEOTIDE SEQUENCE [LARGE SCALE GENOMIC DNA]</scope>
    <source>
        <strain evidence="1">Glfc:IPQL:Cfum</strain>
    </source>
</reference>
<keyword evidence="2" id="KW-1185">Reference proteome</keyword>
<organism evidence="1 2">
    <name type="scientific">Choristoneura fumiferana</name>
    <name type="common">Spruce budworm moth</name>
    <name type="synonym">Archips fumiferana</name>
    <dbReference type="NCBI Taxonomy" id="7141"/>
    <lineage>
        <taxon>Eukaryota</taxon>
        <taxon>Metazoa</taxon>
        <taxon>Ecdysozoa</taxon>
        <taxon>Arthropoda</taxon>
        <taxon>Hexapoda</taxon>
        <taxon>Insecta</taxon>
        <taxon>Pterygota</taxon>
        <taxon>Neoptera</taxon>
        <taxon>Endopterygota</taxon>
        <taxon>Lepidoptera</taxon>
        <taxon>Glossata</taxon>
        <taxon>Ditrysia</taxon>
        <taxon>Tortricoidea</taxon>
        <taxon>Tortricidae</taxon>
        <taxon>Tortricinae</taxon>
        <taxon>Choristoneura</taxon>
    </lineage>
</organism>
<evidence type="ECO:0000313" key="2">
    <source>
        <dbReference type="Proteomes" id="UP001064048"/>
    </source>
</evidence>